<protein>
    <submittedName>
        <fullName evidence="1">Uncharacterized protein</fullName>
    </submittedName>
</protein>
<organism evidence="1 2">
    <name type="scientific">Fusarium torulosum</name>
    <dbReference type="NCBI Taxonomy" id="33205"/>
    <lineage>
        <taxon>Eukaryota</taxon>
        <taxon>Fungi</taxon>
        <taxon>Dikarya</taxon>
        <taxon>Ascomycota</taxon>
        <taxon>Pezizomycotina</taxon>
        <taxon>Sordariomycetes</taxon>
        <taxon>Hypocreomycetidae</taxon>
        <taxon>Hypocreales</taxon>
        <taxon>Nectriaceae</taxon>
        <taxon>Fusarium</taxon>
    </lineage>
</organism>
<gene>
    <name evidence="1" type="ORF">FTOL_10803</name>
</gene>
<reference evidence="1" key="1">
    <citation type="submission" date="2018-03" db="EMBL/GenBank/DDBJ databases">
        <authorList>
            <person name="Guldener U."/>
        </authorList>
    </citation>
    <scope>NUCLEOTIDE SEQUENCE</scope>
</reference>
<proteinExistence type="predicted"/>
<dbReference type="AlphaFoldDB" id="A0AAE8MHB7"/>
<sequence>MANERDTREEFQSVNDFRNTLAYQFKKAGLLGSSSKAPGRDSVIQVDGATEVDGALWVDRARQVDFAAED</sequence>
<dbReference type="Proteomes" id="UP001187734">
    <property type="component" value="Unassembled WGS sequence"/>
</dbReference>
<keyword evidence="2" id="KW-1185">Reference proteome</keyword>
<dbReference type="EMBL" id="ONZP01000444">
    <property type="protein sequence ID" value="SPJ84286.1"/>
    <property type="molecule type" value="Genomic_DNA"/>
</dbReference>
<evidence type="ECO:0000313" key="1">
    <source>
        <dbReference type="EMBL" id="SPJ84286.1"/>
    </source>
</evidence>
<comment type="caution">
    <text evidence="1">The sequence shown here is derived from an EMBL/GenBank/DDBJ whole genome shotgun (WGS) entry which is preliminary data.</text>
</comment>
<name>A0AAE8MHB7_9HYPO</name>
<evidence type="ECO:0000313" key="2">
    <source>
        <dbReference type="Proteomes" id="UP001187734"/>
    </source>
</evidence>
<accession>A0AAE8MHB7</accession>